<evidence type="ECO:0000313" key="1">
    <source>
        <dbReference type="EMBL" id="SFL48507.1"/>
    </source>
</evidence>
<evidence type="ECO:0000313" key="2">
    <source>
        <dbReference type="Proteomes" id="UP000199006"/>
    </source>
</evidence>
<dbReference type="AlphaFoldDB" id="A0A1I4I327"/>
<dbReference type="PANTHER" id="PTHR10000">
    <property type="entry name" value="PHOSPHOSERINE PHOSPHATASE"/>
    <property type="match status" value="1"/>
</dbReference>
<organism evidence="1 2">
    <name type="scientific">Halanaerobium salsuginis</name>
    <dbReference type="NCBI Taxonomy" id="29563"/>
    <lineage>
        <taxon>Bacteria</taxon>
        <taxon>Bacillati</taxon>
        <taxon>Bacillota</taxon>
        <taxon>Clostridia</taxon>
        <taxon>Halanaerobiales</taxon>
        <taxon>Halanaerobiaceae</taxon>
        <taxon>Halanaerobium</taxon>
    </lineage>
</organism>
<dbReference type="InterPro" id="IPR023214">
    <property type="entry name" value="HAD_sf"/>
</dbReference>
<proteinExistence type="predicted"/>
<dbReference type="SFLD" id="SFLDS00003">
    <property type="entry name" value="Haloacid_Dehalogenase"/>
    <property type="match status" value="1"/>
</dbReference>
<dbReference type="PANTHER" id="PTHR10000:SF8">
    <property type="entry name" value="HAD SUPERFAMILY HYDROLASE-LIKE, TYPE 3"/>
    <property type="match status" value="1"/>
</dbReference>
<dbReference type="GO" id="GO:0016791">
    <property type="term" value="F:phosphatase activity"/>
    <property type="evidence" value="ECO:0007669"/>
    <property type="project" value="TreeGrafter"/>
</dbReference>
<reference evidence="1 2" key="1">
    <citation type="submission" date="2016-10" db="EMBL/GenBank/DDBJ databases">
        <authorList>
            <person name="de Groot N.N."/>
        </authorList>
    </citation>
    <scope>NUCLEOTIDE SEQUENCE [LARGE SCALE GENOMIC DNA]</scope>
    <source>
        <strain evidence="1 2">ATCC 51327</strain>
    </source>
</reference>
<dbReference type="NCBIfam" id="TIGR00099">
    <property type="entry name" value="Cof-subfamily"/>
    <property type="match status" value="1"/>
</dbReference>
<name>A0A1I4I327_9FIRM</name>
<dbReference type="InterPro" id="IPR036412">
    <property type="entry name" value="HAD-like_sf"/>
</dbReference>
<dbReference type="SFLD" id="SFLDG01140">
    <property type="entry name" value="C2.B:_Phosphomannomutase_and_P"/>
    <property type="match status" value="1"/>
</dbReference>
<dbReference type="EMBL" id="FOTI01000014">
    <property type="protein sequence ID" value="SFL48507.1"/>
    <property type="molecule type" value="Genomic_DNA"/>
</dbReference>
<dbReference type="InterPro" id="IPR000150">
    <property type="entry name" value="Cof"/>
</dbReference>
<dbReference type="Gene3D" id="3.40.50.1000">
    <property type="entry name" value="HAD superfamily/HAD-like"/>
    <property type="match status" value="1"/>
</dbReference>
<dbReference type="RefSeq" id="WP_177181381.1">
    <property type="nucleotide sequence ID" value="NZ_FOTI01000014.1"/>
</dbReference>
<gene>
    <name evidence="1" type="ORF">SAMN02983006_01278</name>
</gene>
<dbReference type="Proteomes" id="UP000199006">
    <property type="component" value="Unassembled WGS sequence"/>
</dbReference>
<protein>
    <recommendedName>
        <fullName evidence="3">Cof subfamily of IIB subfamily of haloacid dehalogenase superfamily/HAD-superfamily hydrolase, subfamily IIB</fullName>
    </recommendedName>
</protein>
<dbReference type="STRING" id="29563.SAMN02983006_01278"/>
<dbReference type="GO" id="GO:0000287">
    <property type="term" value="F:magnesium ion binding"/>
    <property type="evidence" value="ECO:0007669"/>
    <property type="project" value="TreeGrafter"/>
</dbReference>
<dbReference type="InterPro" id="IPR006379">
    <property type="entry name" value="HAD-SF_hydro_IIB"/>
</dbReference>
<keyword evidence="2" id="KW-1185">Reference proteome</keyword>
<accession>A0A1I4I327</accession>
<sequence>MPASKKLILIDLDGTLLNSRSEISSRNKEIIEKLISLNHYVIIATGRNYSEARQLTSKIDNLGYITSNGSYIIDKNSNVILSEEIKLSSAKKVLKLLAKYKKIAYYISSGEEIITDNKFNLYKNFFFATRHKLKYRKRLLASLFKIISKFKLMDIKGVNSLIAYLNKNEFCLHKIFVLGDKKQIEIASHELQNKFLRELNISSSGENNIEINAAGVSKGKALEYLCQELDFPITETIAFGDGENDLELFEKAGTAVVMANSSSELLKAASDLETLSNDEDGVAVILNHILSDDSFLIKKKNDNKIKFKSI</sequence>
<dbReference type="GO" id="GO:0005829">
    <property type="term" value="C:cytosol"/>
    <property type="evidence" value="ECO:0007669"/>
    <property type="project" value="TreeGrafter"/>
</dbReference>
<dbReference type="NCBIfam" id="TIGR01484">
    <property type="entry name" value="HAD-SF-IIB"/>
    <property type="match status" value="1"/>
</dbReference>
<dbReference type="Gene3D" id="3.30.1240.10">
    <property type="match status" value="1"/>
</dbReference>
<dbReference type="SUPFAM" id="SSF56784">
    <property type="entry name" value="HAD-like"/>
    <property type="match status" value="1"/>
</dbReference>
<dbReference type="PROSITE" id="PS01228">
    <property type="entry name" value="COF_1"/>
    <property type="match status" value="1"/>
</dbReference>
<dbReference type="CDD" id="cd07516">
    <property type="entry name" value="HAD_Pase"/>
    <property type="match status" value="1"/>
</dbReference>
<evidence type="ECO:0008006" key="3">
    <source>
        <dbReference type="Google" id="ProtNLM"/>
    </source>
</evidence>
<dbReference type="Pfam" id="PF08282">
    <property type="entry name" value="Hydrolase_3"/>
    <property type="match status" value="1"/>
</dbReference>